<dbReference type="InterPro" id="IPR036787">
    <property type="entry name" value="T_IF-3_N_sf"/>
</dbReference>
<feature type="domain" description="Translation initiation factor 3 N-terminal" evidence="5">
    <location>
        <begin position="1"/>
        <end position="58"/>
    </location>
</feature>
<dbReference type="InterPro" id="IPR036788">
    <property type="entry name" value="T_IF-3_C_sf"/>
</dbReference>
<dbReference type="InterPro" id="IPR019814">
    <property type="entry name" value="Translation_initiation_fac_3_N"/>
</dbReference>
<reference evidence="6" key="1">
    <citation type="submission" date="2018-05" db="EMBL/GenBank/DDBJ databases">
        <authorList>
            <person name="Lanie J.A."/>
            <person name="Ng W.-L."/>
            <person name="Kazmierczak K.M."/>
            <person name="Andrzejewski T.M."/>
            <person name="Davidsen T.M."/>
            <person name="Wayne K.J."/>
            <person name="Tettelin H."/>
            <person name="Glass J.I."/>
            <person name="Rusch D."/>
            <person name="Podicherti R."/>
            <person name="Tsui H.-C.T."/>
            <person name="Winkler M.E."/>
        </authorList>
    </citation>
    <scope>NUCLEOTIDE SEQUENCE</scope>
</reference>
<keyword evidence="2" id="KW-0396">Initiation factor</keyword>
<comment type="similarity">
    <text evidence="1">Belongs to the IF-3 family.</text>
</comment>
<dbReference type="PANTHER" id="PTHR10938">
    <property type="entry name" value="TRANSLATION INITIATION FACTOR IF-3"/>
    <property type="match status" value="1"/>
</dbReference>
<dbReference type="GO" id="GO:0005737">
    <property type="term" value="C:cytoplasm"/>
    <property type="evidence" value="ECO:0007669"/>
    <property type="project" value="UniProtKB-ARBA"/>
</dbReference>
<dbReference type="GO" id="GO:0043022">
    <property type="term" value="F:ribosome binding"/>
    <property type="evidence" value="ECO:0007669"/>
    <property type="project" value="TreeGrafter"/>
</dbReference>
<evidence type="ECO:0008006" key="7">
    <source>
        <dbReference type="Google" id="ProtNLM"/>
    </source>
</evidence>
<dbReference type="Gene3D" id="3.30.110.10">
    <property type="entry name" value="Translation initiation factor 3 (IF-3), C-terminal domain"/>
    <property type="match status" value="1"/>
</dbReference>
<dbReference type="AlphaFoldDB" id="A0A382V9Z1"/>
<dbReference type="NCBIfam" id="TIGR00168">
    <property type="entry name" value="infC"/>
    <property type="match status" value="1"/>
</dbReference>
<evidence type="ECO:0000313" key="6">
    <source>
        <dbReference type="EMBL" id="SVD43247.1"/>
    </source>
</evidence>
<sequence>VIGSDRTALGVMSKKEALAIANSENLDLILIVPKAKPPVARIIELNKYRYEQQKNEKEMAKKARAARIDTKEIKFKPNIGEHDLLIKMKHAQEFLDNGAKVKITIQMRGRENANKSDVFKFFKEAIETHLVNFKYDSNLALNGNRIIGVLFKDG</sequence>
<feature type="domain" description="Translation initiation factor 3 C-terminal" evidence="4">
    <location>
        <begin position="68"/>
        <end position="150"/>
    </location>
</feature>
<dbReference type="InterPro" id="IPR001288">
    <property type="entry name" value="Translation_initiation_fac_3"/>
</dbReference>
<name>A0A382V9Z1_9ZZZZ</name>
<keyword evidence="3" id="KW-0648">Protein biosynthesis</keyword>
<evidence type="ECO:0000256" key="1">
    <source>
        <dbReference type="ARBA" id="ARBA00005439"/>
    </source>
</evidence>
<dbReference type="Pfam" id="PF05198">
    <property type="entry name" value="IF3_N"/>
    <property type="match status" value="1"/>
</dbReference>
<gene>
    <name evidence="6" type="ORF">METZ01_LOCUS396101</name>
</gene>
<dbReference type="SUPFAM" id="SSF54364">
    <property type="entry name" value="Translation initiation factor IF3, N-terminal domain"/>
    <property type="match status" value="1"/>
</dbReference>
<evidence type="ECO:0000259" key="5">
    <source>
        <dbReference type="Pfam" id="PF05198"/>
    </source>
</evidence>
<dbReference type="PANTHER" id="PTHR10938:SF0">
    <property type="entry name" value="TRANSLATION INITIATION FACTOR IF-3, MITOCHONDRIAL"/>
    <property type="match status" value="1"/>
</dbReference>
<evidence type="ECO:0000256" key="3">
    <source>
        <dbReference type="ARBA" id="ARBA00022917"/>
    </source>
</evidence>
<dbReference type="SUPFAM" id="SSF55200">
    <property type="entry name" value="Translation initiation factor IF3, C-terminal domain"/>
    <property type="match status" value="1"/>
</dbReference>
<dbReference type="EMBL" id="UINC01150290">
    <property type="protein sequence ID" value="SVD43247.1"/>
    <property type="molecule type" value="Genomic_DNA"/>
</dbReference>
<feature type="non-terminal residue" evidence="6">
    <location>
        <position position="1"/>
    </location>
</feature>
<protein>
    <recommendedName>
        <fullName evidence="7">Translation initiation factor IF-3</fullName>
    </recommendedName>
</protein>
<evidence type="ECO:0000256" key="2">
    <source>
        <dbReference type="ARBA" id="ARBA00022540"/>
    </source>
</evidence>
<dbReference type="Gene3D" id="3.10.20.80">
    <property type="entry name" value="Translation initiation factor 3 (IF-3), N-terminal domain"/>
    <property type="match status" value="1"/>
</dbReference>
<dbReference type="GO" id="GO:0003743">
    <property type="term" value="F:translation initiation factor activity"/>
    <property type="evidence" value="ECO:0007669"/>
    <property type="project" value="UniProtKB-KW"/>
</dbReference>
<dbReference type="GO" id="GO:0032790">
    <property type="term" value="P:ribosome disassembly"/>
    <property type="evidence" value="ECO:0007669"/>
    <property type="project" value="TreeGrafter"/>
</dbReference>
<organism evidence="6">
    <name type="scientific">marine metagenome</name>
    <dbReference type="NCBI Taxonomy" id="408172"/>
    <lineage>
        <taxon>unclassified sequences</taxon>
        <taxon>metagenomes</taxon>
        <taxon>ecological metagenomes</taxon>
    </lineage>
</organism>
<evidence type="ECO:0000259" key="4">
    <source>
        <dbReference type="Pfam" id="PF00707"/>
    </source>
</evidence>
<accession>A0A382V9Z1</accession>
<proteinExistence type="inferred from homology"/>
<dbReference type="Pfam" id="PF00707">
    <property type="entry name" value="IF3_C"/>
    <property type="match status" value="1"/>
</dbReference>
<dbReference type="InterPro" id="IPR019815">
    <property type="entry name" value="Translation_initiation_fac_3_C"/>
</dbReference>